<gene>
    <name evidence="2" type="ORF">GCM10009560_51440</name>
</gene>
<sequence length="120" mass="12422">MVAYGPASTRPKSATRSPDSAPSKPPTSVPRSIGQATRPPGHQATRPPGHQARLARAPRIGQAEETNITGHPPQALCPTEPCQAGNRMAVFPCAASGNPKGPIPPKRHTGQRDGGVPGCR</sequence>
<organism evidence="2 3">
    <name type="scientific">Nonomuraea longicatena</name>
    <dbReference type="NCBI Taxonomy" id="83682"/>
    <lineage>
        <taxon>Bacteria</taxon>
        <taxon>Bacillati</taxon>
        <taxon>Actinomycetota</taxon>
        <taxon>Actinomycetes</taxon>
        <taxon>Streptosporangiales</taxon>
        <taxon>Streptosporangiaceae</taxon>
        <taxon>Nonomuraea</taxon>
    </lineage>
</organism>
<evidence type="ECO:0000313" key="3">
    <source>
        <dbReference type="Proteomes" id="UP001501578"/>
    </source>
</evidence>
<proteinExistence type="predicted"/>
<evidence type="ECO:0000256" key="1">
    <source>
        <dbReference type="SAM" id="MobiDB-lite"/>
    </source>
</evidence>
<dbReference type="EMBL" id="BAAAHQ010000027">
    <property type="protein sequence ID" value="GAA0940244.1"/>
    <property type="molecule type" value="Genomic_DNA"/>
</dbReference>
<reference evidence="2 3" key="1">
    <citation type="journal article" date="2019" name="Int. J. Syst. Evol. Microbiol.">
        <title>The Global Catalogue of Microorganisms (GCM) 10K type strain sequencing project: providing services to taxonomists for standard genome sequencing and annotation.</title>
        <authorList>
            <consortium name="The Broad Institute Genomics Platform"/>
            <consortium name="The Broad Institute Genome Sequencing Center for Infectious Disease"/>
            <person name="Wu L."/>
            <person name="Ma J."/>
        </authorList>
    </citation>
    <scope>NUCLEOTIDE SEQUENCE [LARGE SCALE GENOMIC DNA]</scope>
    <source>
        <strain evidence="2 3">JCM 11136</strain>
    </source>
</reference>
<protein>
    <submittedName>
        <fullName evidence="2">Uncharacterized protein</fullName>
    </submittedName>
</protein>
<accession>A0ABN1QBP9</accession>
<evidence type="ECO:0000313" key="2">
    <source>
        <dbReference type="EMBL" id="GAA0940244.1"/>
    </source>
</evidence>
<feature type="region of interest" description="Disordered" evidence="1">
    <location>
        <begin position="1"/>
        <end position="120"/>
    </location>
</feature>
<name>A0ABN1QBP9_9ACTN</name>
<dbReference type="Proteomes" id="UP001501578">
    <property type="component" value="Unassembled WGS sequence"/>
</dbReference>
<keyword evidence="3" id="KW-1185">Reference proteome</keyword>
<feature type="compositionally biased region" description="Polar residues" evidence="1">
    <location>
        <begin position="10"/>
        <end position="20"/>
    </location>
</feature>
<comment type="caution">
    <text evidence="2">The sequence shown here is derived from an EMBL/GenBank/DDBJ whole genome shotgun (WGS) entry which is preliminary data.</text>
</comment>